<keyword evidence="6 7" id="KW-0414">Isoprene biosynthesis</keyword>
<dbReference type="HAMAP" id="MF_00108">
    <property type="entry name" value="IspD"/>
    <property type="match status" value="1"/>
</dbReference>
<gene>
    <name evidence="7" type="primary">ispD</name>
    <name evidence="8" type="ORF">C7H85_08115</name>
</gene>
<evidence type="ECO:0000256" key="1">
    <source>
        <dbReference type="ARBA" id="ARBA00001282"/>
    </source>
</evidence>
<accession>A0A2P7R8P8</accession>
<dbReference type="EMBL" id="PXYG01000002">
    <property type="protein sequence ID" value="PSJ46579.1"/>
    <property type="molecule type" value="Genomic_DNA"/>
</dbReference>
<dbReference type="PANTHER" id="PTHR32125">
    <property type="entry name" value="2-C-METHYL-D-ERYTHRITOL 4-PHOSPHATE CYTIDYLYLTRANSFERASE, CHLOROPLASTIC"/>
    <property type="match status" value="1"/>
</dbReference>
<dbReference type="FunFam" id="3.90.550.10:FF:000003">
    <property type="entry name" value="2-C-methyl-D-erythritol 4-phosphate cytidylyltransferase"/>
    <property type="match status" value="1"/>
</dbReference>
<organism evidence="8 9">
    <name type="scientific">Zobellella endophytica</name>
    <dbReference type="NCBI Taxonomy" id="2116700"/>
    <lineage>
        <taxon>Bacteria</taxon>
        <taxon>Pseudomonadati</taxon>
        <taxon>Pseudomonadota</taxon>
        <taxon>Gammaproteobacteria</taxon>
        <taxon>Aeromonadales</taxon>
        <taxon>Aeromonadaceae</taxon>
        <taxon>Zobellella</taxon>
    </lineage>
</organism>
<feature type="site" description="Transition state stabilizer" evidence="7">
    <location>
        <position position="26"/>
    </location>
</feature>
<dbReference type="InterPro" id="IPR050088">
    <property type="entry name" value="IspD/TarI_cytidylyltransf_bact"/>
</dbReference>
<dbReference type="NCBIfam" id="TIGR00453">
    <property type="entry name" value="ispD"/>
    <property type="match status" value="1"/>
</dbReference>
<evidence type="ECO:0000313" key="9">
    <source>
        <dbReference type="Proteomes" id="UP000240243"/>
    </source>
</evidence>
<dbReference type="InterPro" id="IPR018294">
    <property type="entry name" value="ISPD_synthase_CS"/>
</dbReference>
<evidence type="ECO:0000256" key="5">
    <source>
        <dbReference type="ARBA" id="ARBA00022695"/>
    </source>
</evidence>
<evidence type="ECO:0000313" key="8">
    <source>
        <dbReference type="EMBL" id="PSJ46579.1"/>
    </source>
</evidence>
<dbReference type="SUPFAM" id="SSF53448">
    <property type="entry name" value="Nucleotide-diphospho-sugar transferases"/>
    <property type="match status" value="1"/>
</dbReference>
<comment type="function">
    <text evidence="7">Catalyzes the formation of 4-diphosphocytidyl-2-C-methyl-D-erythritol from CTP and 2-C-methyl-D-erythritol 4-phosphate (MEP).</text>
</comment>
<feature type="site" description="Positions MEP for the nucleophilic attack" evidence="7">
    <location>
        <position position="153"/>
    </location>
</feature>
<sequence>MNAWTPLTAIVPAAGVGKRMAADIPKQYLPLAGRTVLEHTLSRLLEHPAITRIVVATGEQDEWFPTLAIARDTRIERVIGGRERADSVLNALARVDTGRVLVHDAARPCLHRCDLDALLTAADQPQGAILACRVRDTMKRGDGRGAIMESVSRDELWHALTPQCFATGPLRRALSAALRQGLAITDEASAMEWAGFHPRLVEGRGDNIKITRPEDLALAAFFLQQMIESET</sequence>
<evidence type="ECO:0000256" key="3">
    <source>
        <dbReference type="ARBA" id="ARBA00009789"/>
    </source>
</evidence>
<evidence type="ECO:0000256" key="2">
    <source>
        <dbReference type="ARBA" id="ARBA00004787"/>
    </source>
</evidence>
<comment type="similarity">
    <text evidence="3 7">Belongs to the IspD/TarI cytidylyltransferase family. IspD subfamily.</text>
</comment>
<keyword evidence="9" id="KW-1185">Reference proteome</keyword>
<dbReference type="InterPro" id="IPR029044">
    <property type="entry name" value="Nucleotide-diphossugar_trans"/>
</dbReference>
<evidence type="ECO:0000256" key="6">
    <source>
        <dbReference type="ARBA" id="ARBA00023229"/>
    </source>
</evidence>
<dbReference type="InterPro" id="IPR001228">
    <property type="entry name" value="IspD"/>
</dbReference>
<dbReference type="UniPathway" id="UPA00056">
    <property type="reaction ID" value="UER00093"/>
</dbReference>
<name>A0A2P7R8P8_9GAMM</name>
<dbReference type="Gene3D" id="3.90.550.10">
    <property type="entry name" value="Spore Coat Polysaccharide Biosynthesis Protein SpsA, Chain A"/>
    <property type="match status" value="1"/>
</dbReference>
<dbReference type="RefSeq" id="WP_106729193.1">
    <property type="nucleotide sequence ID" value="NZ_PXYG01000002.1"/>
</dbReference>
<feature type="site" description="Transition state stabilizer" evidence="7">
    <location>
        <position position="19"/>
    </location>
</feature>
<dbReference type="EC" id="2.7.7.60" evidence="7"/>
<dbReference type="OrthoDB" id="9806837at2"/>
<keyword evidence="4 7" id="KW-0808">Transferase</keyword>
<feature type="site" description="Positions MEP for the nucleophilic attack" evidence="7">
    <location>
        <position position="209"/>
    </location>
</feature>
<comment type="caution">
    <text evidence="8">The sequence shown here is derived from an EMBL/GenBank/DDBJ whole genome shotgun (WGS) entry which is preliminary data.</text>
</comment>
<dbReference type="AlphaFoldDB" id="A0A2P7R8P8"/>
<evidence type="ECO:0000256" key="4">
    <source>
        <dbReference type="ARBA" id="ARBA00022679"/>
    </source>
</evidence>
<comment type="catalytic activity">
    <reaction evidence="1 7">
        <text>2-C-methyl-D-erythritol 4-phosphate + CTP + H(+) = 4-CDP-2-C-methyl-D-erythritol + diphosphate</text>
        <dbReference type="Rhea" id="RHEA:13429"/>
        <dbReference type="ChEBI" id="CHEBI:15378"/>
        <dbReference type="ChEBI" id="CHEBI:33019"/>
        <dbReference type="ChEBI" id="CHEBI:37563"/>
        <dbReference type="ChEBI" id="CHEBI:57823"/>
        <dbReference type="ChEBI" id="CHEBI:58262"/>
        <dbReference type="EC" id="2.7.7.60"/>
    </reaction>
</comment>
<evidence type="ECO:0000256" key="7">
    <source>
        <dbReference type="HAMAP-Rule" id="MF_00108"/>
    </source>
</evidence>
<keyword evidence="5 7" id="KW-0548">Nucleotidyltransferase</keyword>
<comment type="pathway">
    <text evidence="2 7">Isoprenoid biosynthesis; isopentenyl diphosphate biosynthesis via DXP pathway; isopentenyl diphosphate from 1-deoxy-D-xylulose 5-phosphate: step 2/6.</text>
</comment>
<dbReference type="PANTHER" id="PTHR32125:SF4">
    <property type="entry name" value="2-C-METHYL-D-ERYTHRITOL 4-PHOSPHATE CYTIDYLYLTRANSFERASE, CHLOROPLASTIC"/>
    <property type="match status" value="1"/>
</dbReference>
<dbReference type="Pfam" id="PF01128">
    <property type="entry name" value="IspD"/>
    <property type="match status" value="1"/>
</dbReference>
<dbReference type="InterPro" id="IPR034683">
    <property type="entry name" value="IspD/TarI"/>
</dbReference>
<dbReference type="GO" id="GO:0050518">
    <property type="term" value="F:2-C-methyl-D-erythritol 4-phosphate cytidylyltransferase activity"/>
    <property type="evidence" value="ECO:0007669"/>
    <property type="project" value="UniProtKB-UniRule"/>
</dbReference>
<proteinExistence type="inferred from homology"/>
<reference evidence="8 9" key="1">
    <citation type="submission" date="2018-03" db="EMBL/GenBank/DDBJ databases">
        <title>The draft genome of Zobellella sp. 59N8.</title>
        <authorList>
            <person name="Liu L."/>
            <person name="Li L."/>
            <person name="Zhang X."/>
            <person name="Liang L."/>
            <person name="Wang T."/>
        </authorList>
    </citation>
    <scope>NUCLEOTIDE SEQUENCE [LARGE SCALE GENOMIC DNA]</scope>
    <source>
        <strain evidence="8 9">59N8</strain>
    </source>
</reference>
<protein>
    <recommendedName>
        <fullName evidence="7">2-C-methyl-D-erythritol 4-phosphate cytidylyltransferase</fullName>
        <ecNumber evidence="7">2.7.7.60</ecNumber>
    </recommendedName>
    <alternativeName>
        <fullName evidence="7">4-diphosphocytidyl-2C-methyl-D-erythritol synthase</fullName>
    </alternativeName>
    <alternativeName>
        <fullName evidence="7">MEP cytidylyltransferase</fullName>
        <shortName evidence="7">MCT</shortName>
    </alternativeName>
</protein>
<dbReference type="GO" id="GO:0019288">
    <property type="term" value="P:isopentenyl diphosphate biosynthetic process, methylerythritol 4-phosphate pathway"/>
    <property type="evidence" value="ECO:0007669"/>
    <property type="project" value="UniProtKB-UniRule"/>
</dbReference>
<dbReference type="PROSITE" id="PS01295">
    <property type="entry name" value="ISPD"/>
    <property type="match status" value="1"/>
</dbReference>
<dbReference type="Proteomes" id="UP000240243">
    <property type="component" value="Unassembled WGS sequence"/>
</dbReference>
<dbReference type="CDD" id="cd02516">
    <property type="entry name" value="CDP-ME_synthetase"/>
    <property type="match status" value="1"/>
</dbReference>